<evidence type="ECO:0000313" key="3">
    <source>
        <dbReference type="Proteomes" id="UP000239590"/>
    </source>
</evidence>
<dbReference type="EMBL" id="PTRA01000001">
    <property type="protein sequence ID" value="PQA60137.1"/>
    <property type="molecule type" value="Genomic_DNA"/>
</dbReference>
<reference evidence="3" key="1">
    <citation type="submission" date="2018-02" db="EMBL/GenBank/DDBJ databases">
        <title>Genome sequencing of Solimonas sp. HR-BB.</title>
        <authorList>
            <person name="Lee Y."/>
            <person name="Jeon C.O."/>
        </authorList>
    </citation>
    <scope>NUCLEOTIDE SEQUENCE [LARGE SCALE GENOMIC DNA]</scope>
    <source>
        <strain evidence="3">HR-U</strain>
    </source>
</reference>
<gene>
    <name evidence="2" type="ORF">C5O19_11120</name>
</gene>
<feature type="region of interest" description="Disordered" evidence="1">
    <location>
        <begin position="1"/>
        <end position="46"/>
    </location>
</feature>
<dbReference type="Proteomes" id="UP000239590">
    <property type="component" value="Unassembled WGS sequence"/>
</dbReference>
<feature type="compositionally biased region" description="Low complexity" evidence="1">
    <location>
        <begin position="1"/>
        <end position="23"/>
    </location>
</feature>
<evidence type="ECO:0000313" key="2">
    <source>
        <dbReference type="EMBL" id="PQA60137.1"/>
    </source>
</evidence>
<comment type="caution">
    <text evidence="2">The sequence shown here is derived from an EMBL/GenBank/DDBJ whole genome shotgun (WGS) entry which is preliminary data.</text>
</comment>
<name>A0A2S7IQZ2_9BACT</name>
<organism evidence="2 3">
    <name type="scientific">Siphonobacter curvatus</name>
    <dbReference type="NCBI Taxonomy" id="2094562"/>
    <lineage>
        <taxon>Bacteria</taxon>
        <taxon>Pseudomonadati</taxon>
        <taxon>Bacteroidota</taxon>
        <taxon>Cytophagia</taxon>
        <taxon>Cytophagales</taxon>
        <taxon>Cytophagaceae</taxon>
        <taxon>Siphonobacter</taxon>
    </lineage>
</organism>
<sequence>MAQAAQEDADAALAEAQSAAATAGSYGEDASYDAMETSQATLENVESNTADTVELLMQMNDTLTEMASRQASQSDIMSQQLGSLSGIINKISESNSALWSINSKPSVSSREIAEAIGRSGATAGQSTFG</sequence>
<accession>A0A2S7IQZ2</accession>
<proteinExistence type="predicted"/>
<evidence type="ECO:0000256" key="1">
    <source>
        <dbReference type="SAM" id="MobiDB-lite"/>
    </source>
</evidence>
<dbReference type="RefSeq" id="WP_104712089.1">
    <property type="nucleotide sequence ID" value="NZ_PTRA01000001.1"/>
</dbReference>
<dbReference type="AlphaFoldDB" id="A0A2S7IQZ2"/>
<feature type="compositionally biased region" description="Polar residues" evidence="1">
    <location>
        <begin position="36"/>
        <end position="46"/>
    </location>
</feature>
<protein>
    <submittedName>
        <fullName evidence="2">Uncharacterized protein</fullName>
    </submittedName>
</protein>
<keyword evidence="3" id="KW-1185">Reference proteome</keyword>